<feature type="compositionally biased region" description="Gly residues" evidence="1">
    <location>
        <begin position="168"/>
        <end position="177"/>
    </location>
</feature>
<protein>
    <submittedName>
        <fullName evidence="2">Os03g0809400 protein</fullName>
    </submittedName>
</protein>
<feature type="compositionally biased region" description="Low complexity" evidence="1">
    <location>
        <begin position="260"/>
        <end position="273"/>
    </location>
</feature>
<feature type="compositionally biased region" description="Pro residues" evidence="1">
    <location>
        <begin position="274"/>
        <end position="287"/>
    </location>
</feature>
<reference evidence="3" key="1">
    <citation type="journal article" date="2005" name="Nature">
        <title>The map-based sequence of the rice genome.</title>
        <authorList>
            <consortium name="International rice genome sequencing project (IRGSP)"/>
            <person name="Matsumoto T."/>
            <person name="Wu J."/>
            <person name="Kanamori H."/>
            <person name="Katayose Y."/>
            <person name="Fujisawa M."/>
            <person name="Namiki N."/>
            <person name="Mizuno H."/>
            <person name="Yamamoto K."/>
            <person name="Antonio B.A."/>
            <person name="Baba T."/>
            <person name="Sakata K."/>
            <person name="Nagamura Y."/>
            <person name="Aoki H."/>
            <person name="Arikawa K."/>
            <person name="Arita K."/>
            <person name="Bito T."/>
            <person name="Chiden Y."/>
            <person name="Fujitsuka N."/>
            <person name="Fukunaka R."/>
            <person name="Hamada M."/>
            <person name="Harada C."/>
            <person name="Hayashi A."/>
            <person name="Hijishita S."/>
            <person name="Honda M."/>
            <person name="Hosokawa S."/>
            <person name="Ichikawa Y."/>
            <person name="Idonuma A."/>
            <person name="Iijima M."/>
            <person name="Ikeda M."/>
            <person name="Ikeno M."/>
            <person name="Ito K."/>
            <person name="Ito S."/>
            <person name="Ito T."/>
            <person name="Ito Y."/>
            <person name="Ito Y."/>
            <person name="Iwabuchi A."/>
            <person name="Kamiya K."/>
            <person name="Karasawa W."/>
            <person name="Kurita K."/>
            <person name="Katagiri S."/>
            <person name="Kikuta A."/>
            <person name="Kobayashi H."/>
            <person name="Kobayashi N."/>
            <person name="Machita K."/>
            <person name="Maehara T."/>
            <person name="Masukawa M."/>
            <person name="Mizubayashi T."/>
            <person name="Mukai Y."/>
            <person name="Nagasaki H."/>
            <person name="Nagata Y."/>
            <person name="Naito S."/>
            <person name="Nakashima M."/>
            <person name="Nakama Y."/>
            <person name="Nakamichi Y."/>
            <person name="Nakamura M."/>
            <person name="Meguro A."/>
            <person name="Negishi M."/>
            <person name="Ohta I."/>
            <person name="Ohta T."/>
            <person name="Okamoto M."/>
            <person name="Ono N."/>
            <person name="Saji S."/>
            <person name="Sakaguchi M."/>
            <person name="Sakai K."/>
            <person name="Shibata M."/>
            <person name="Shimokawa T."/>
            <person name="Song J."/>
            <person name="Takazaki Y."/>
            <person name="Terasawa K."/>
            <person name="Tsugane M."/>
            <person name="Tsuji K."/>
            <person name="Ueda S."/>
            <person name="Waki K."/>
            <person name="Yamagata H."/>
            <person name="Yamamoto M."/>
            <person name="Yamamoto S."/>
            <person name="Yamane H."/>
            <person name="Yoshiki S."/>
            <person name="Yoshihara R."/>
            <person name="Yukawa K."/>
            <person name="Zhong H."/>
            <person name="Yano M."/>
            <person name="Yuan Q."/>
            <person name="Ouyang S."/>
            <person name="Liu J."/>
            <person name="Jones K.M."/>
            <person name="Gansberger K."/>
            <person name="Moffat K."/>
            <person name="Hill J."/>
            <person name="Bera J."/>
            <person name="Fadrosh D."/>
            <person name="Jin S."/>
            <person name="Johri S."/>
            <person name="Kim M."/>
            <person name="Overton L."/>
            <person name="Reardon M."/>
            <person name="Tsitrin T."/>
            <person name="Vuong H."/>
            <person name="Weaver B."/>
            <person name="Ciecko A."/>
            <person name="Tallon L."/>
            <person name="Jackson J."/>
            <person name="Pai G."/>
            <person name="Aken S.V."/>
            <person name="Utterback T."/>
            <person name="Reidmuller S."/>
            <person name="Feldblyum T."/>
            <person name="Hsiao J."/>
            <person name="Zismann V."/>
            <person name="Iobst S."/>
            <person name="de Vazeille A.R."/>
            <person name="Buell C.R."/>
            <person name="Ying K."/>
            <person name="Li Y."/>
            <person name="Lu T."/>
            <person name="Huang Y."/>
            <person name="Zhao Q."/>
            <person name="Feng Q."/>
            <person name="Zhang L."/>
            <person name="Zhu J."/>
            <person name="Weng Q."/>
            <person name="Mu J."/>
            <person name="Lu Y."/>
            <person name="Fan D."/>
            <person name="Liu Y."/>
            <person name="Guan J."/>
            <person name="Zhang Y."/>
            <person name="Yu S."/>
            <person name="Liu X."/>
            <person name="Zhang Y."/>
            <person name="Hong G."/>
            <person name="Han B."/>
            <person name="Choisne N."/>
            <person name="Demange N."/>
            <person name="Orjeda G."/>
            <person name="Samain S."/>
            <person name="Cattolico L."/>
            <person name="Pelletier E."/>
            <person name="Couloux A."/>
            <person name="Segurens B."/>
            <person name="Wincker P."/>
            <person name="D'Hont A."/>
            <person name="Scarpelli C."/>
            <person name="Weissenbach J."/>
            <person name="Salanoubat M."/>
            <person name="Quetier F."/>
            <person name="Yu Y."/>
            <person name="Kim H.R."/>
            <person name="Rambo T."/>
            <person name="Currie J."/>
            <person name="Collura K."/>
            <person name="Luo M."/>
            <person name="Yang T."/>
            <person name="Ammiraju J.S.S."/>
            <person name="Engler F."/>
            <person name="Soderlund C."/>
            <person name="Wing R.A."/>
            <person name="Palmer L.E."/>
            <person name="de la Bastide M."/>
            <person name="Spiegel L."/>
            <person name="Nascimento L."/>
            <person name="Zutavern T."/>
            <person name="O'Shaughnessy A."/>
            <person name="Dike S."/>
            <person name="Dedhia N."/>
            <person name="Preston R."/>
            <person name="Balija V."/>
            <person name="McCombie W.R."/>
            <person name="Chow T."/>
            <person name="Chen H."/>
            <person name="Chung M."/>
            <person name="Chen C."/>
            <person name="Shaw J."/>
            <person name="Wu H."/>
            <person name="Hsiao K."/>
            <person name="Chao Y."/>
            <person name="Chu M."/>
            <person name="Cheng C."/>
            <person name="Hour A."/>
            <person name="Lee P."/>
            <person name="Lin S."/>
            <person name="Lin Y."/>
            <person name="Liou J."/>
            <person name="Liu S."/>
            <person name="Hsing Y."/>
            <person name="Raghuvanshi S."/>
            <person name="Mohanty A."/>
            <person name="Bharti A.K."/>
            <person name="Gaur A."/>
            <person name="Gupta V."/>
            <person name="Kumar D."/>
            <person name="Ravi V."/>
            <person name="Vij S."/>
            <person name="Kapur A."/>
            <person name="Khurana P."/>
            <person name="Khurana P."/>
            <person name="Khurana J.P."/>
            <person name="Tyagi A.K."/>
            <person name="Gaikwad K."/>
            <person name="Singh A."/>
            <person name="Dalal V."/>
            <person name="Srivastava S."/>
            <person name="Dixit A."/>
            <person name="Pal A.K."/>
            <person name="Ghazi I.A."/>
            <person name="Yadav M."/>
            <person name="Pandit A."/>
            <person name="Bhargava A."/>
            <person name="Sureshbabu K."/>
            <person name="Batra K."/>
            <person name="Sharma T.R."/>
            <person name="Mohapatra T."/>
            <person name="Singh N.K."/>
            <person name="Messing J."/>
            <person name="Nelson A.B."/>
            <person name="Fuks G."/>
            <person name="Kavchok S."/>
            <person name="Keizer G."/>
            <person name="Linton E."/>
            <person name="Llaca V."/>
            <person name="Song R."/>
            <person name="Tanyolac B."/>
            <person name="Young S."/>
            <person name="Ho-Il K."/>
            <person name="Hahn J.H."/>
            <person name="Sangsakoo G."/>
            <person name="Vanavichit A."/>
            <person name="de Mattos Luiz.A.T."/>
            <person name="Zimmer P.D."/>
            <person name="Malone G."/>
            <person name="Dellagostin O."/>
            <person name="de Oliveira A.C."/>
            <person name="Bevan M."/>
            <person name="Bancroft I."/>
            <person name="Minx P."/>
            <person name="Cordum H."/>
            <person name="Wilson R."/>
            <person name="Cheng Z."/>
            <person name="Jin W."/>
            <person name="Jiang J."/>
            <person name="Leong S.A."/>
            <person name="Iwama H."/>
            <person name="Gojobori T."/>
            <person name="Itoh T."/>
            <person name="Niimura Y."/>
            <person name="Fujii Y."/>
            <person name="Habara T."/>
            <person name="Sakai H."/>
            <person name="Sato Y."/>
            <person name="Wilson G."/>
            <person name="Kumar K."/>
            <person name="McCouch S."/>
            <person name="Juretic N."/>
            <person name="Hoen D."/>
            <person name="Wright S."/>
            <person name="Bruskiewich R."/>
            <person name="Bureau T."/>
            <person name="Miyao A."/>
            <person name="Hirochika H."/>
            <person name="Nishikawa T."/>
            <person name="Kadowaki K."/>
            <person name="Sugiura M."/>
            <person name="Burr B."/>
            <person name="Sasaki T."/>
        </authorList>
    </citation>
    <scope>NUCLEOTIDE SEQUENCE [LARGE SCALE GENOMIC DNA]</scope>
    <source>
        <strain evidence="3">cv. Nipponbare</strain>
    </source>
</reference>
<dbReference type="Gramene" id="Os03t0809400-00">
    <property type="protein sequence ID" value="Os03t0809400-00"/>
    <property type="gene ID" value="Os03g0809400"/>
</dbReference>
<dbReference type="eggNOG" id="ENOG502QW84">
    <property type="taxonomic scope" value="Eukaryota"/>
</dbReference>
<dbReference type="InParanoid" id="A0A0N7KI94"/>
<keyword evidence="3" id="KW-1185">Reference proteome</keyword>
<evidence type="ECO:0000256" key="1">
    <source>
        <dbReference type="SAM" id="MobiDB-lite"/>
    </source>
</evidence>
<feature type="region of interest" description="Disordered" evidence="1">
    <location>
        <begin position="160"/>
        <end position="428"/>
    </location>
</feature>
<organism evidence="2 3">
    <name type="scientific">Oryza sativa subsp. japonica</name>
    <name type="common">Rice</name>
    <dbReference type="NCBI Taxonomy" id="39947"/>
    <lineage>
        <taxon>Eukaryota</taxon>
        <taxon>Viridiplantae</taxon>
        <taxon>Streptophyta</taxon>
        <taxon>Embryophyta</taxon>
        <taxon>Tracheophyta</taxon>
        <taxon>Spermatophyta</taxon>
        <taxon>Magnoliopsida</taxon>
        <taxon>Liliopsida</taxon>
        <taxon>Poales</taxon>
        <taxon>Poaceae</taxon>
        <taxon>BOP clade</taxon>
        <taxon>Oryzoideae</taxon>
        <taxon>Oryzeae</taxon>
        <taxon>Oryzinae</taxon>
        <taxon>Oryza</taxon>
        <taxon>Oryza sativa</taxon>
    </lineage>
</organism>
<gene>
    <name evidence="2" type="ordered locus">Os03g0809400</name>
    <name evidence="2" type="ORF">OSNPB_030809400</name>
</gene>
<dbReference type="AlphaFoldDB" id="A0A0N7KI94"/>
<reference evidence="2 3" key="3">
    <citation type="journal article" date="2013" name="Rice">
        <title>Improvement of the Oryza sativa Nipponbare reference genome using next generation sequence and optical map data.</title>
        <authorList>
            <person name="Kawahara Y."/>
            <person name="de la Bastide M."/>
            <person name="Hamilton J.P."/>
            <person name="Kanamori H."/>
            <person name="McCombie W.R."/>
            <person name="Ouyang S."/>
            <person name="Schwartz D.C."/>
            <person name="Tanaka T."/>
            <person name="Wu J."/>
            <person name="Zhou S."/>
            <person name="Childs K.L."/>
            <person name="Davidson R.M."/>
            <person name="Lin H."/>
            <person name="Quesada-Ocampo L."/>
            <person name="Vaillancourt B."/>
            <person name="Sakai H."/>
            <person name="Lee S.S."/>
            <person name="Kim J."/>
            <person name="Numa H."/>
            <person name="Itoh T."/>
            <person name="Buell C.R."/>
            <person name="Matsumoto T."/>
        </authorList>
    </citation>
    <scope>NUCLEOTIDE SEQUENCE [LARGE SCALE GENOMIC DNA]</scope>
    <source>
        <strain evidence="3">cv. Nipponbare</strain>
    </source>
</reference>
<sequence>MDEVGTKNAAFGPHHRGEGEAWAFIGLSNRFVLDRRLQAARPARKGGGGHARATRGSLHSSHVARAVSAWQFRRGAAQRSAGRAASTGKKMVGKAVQYSRSAKPRGKLETSPALLLLDFILIFFISFLPLPPSRALESGVPLSAPRLAASRFGVWWKGERERERERTLGGGGGGGGDDVMETEPFDEAELLALPASPVASPPRRLKRLKKSSQIATAAHPVVGSPPPPSPPPPPPLDEETLAQFPSPPTNPSPPPPPPLDADAAAEAAPSPALTSPPPNPSSSPLPPTDTTEEEEEEEEDDGLDPLFSETFGAAGEKSAKKRLDMDEGEEGGGEIAMDAEVKGKRSKRRKKDEAPKDSARGKKRSEKDALNCDKDLDNCGSKDLDKELLENSQDNLEDKAQSSDNPNNAADEIQSPPSSSPTESTDDM</sequence>
<feature type="compositionally biased region" description="Acidic residues" evidence="1">
    <location>
        <begin position="178"/>
        <end position="189"/>
    </location>
</feature>
<feature type="compositionally biased region" description="Acidic residues" evidence="1">
    <location>
        <begin position="290"/>
        <end position="303"/>
    </location>
</feature>
<feature type="compositionally biased region" description="Low complexity" evidence="1">
    <location>
        <begin position="190"/>
        <end position="202"/>
    </location>
</feature>
<evidence type="ECO:0000313" key="3">
    <source>
        <dbReference type="Proteomes" id="UP000059680"/>
    </source>
</evidence>
<dbReference type="EMBL" id="AP014959">
    <property type="protein sequence ID" value="BAS86985.1"/>
    <property type="molecule type" value="Genomic_DNA"/>
</dbReference>
<dbReference type="STRING" id="39947.A0A0N7KI94"/>
<reference evidence="2 3" key="2">
    <citation type="journal article" date="2013" name="Plant Cell Physiol.">
        <title>Rice Annotation Project Database (RAP-DB): an integrative and interactive database for rice genomics.</title>
        <authorList>
            <person name="Sakai H."/>
            <person name="Lee S.S."/>
            <person name="Tanaka T."/>
            <person name="Numa H."/>
            <person name="Kim J."/>
            <person name="Kawahara Y."/>
            <person name="Wakimoto H."/>
            <person name="Yang C.C."/>
            <person name="Iwamoto M."/>
            <person name="Abe T."/>
            <person name="Yamada Y."/>
            <person name="Muto A."/>
            <person name="Inokuchi H."/>
            <person name="Ikemura T."/>
            <person name="Matsumoto T."/>
            <person name="Sasaki T."/>
            <person name="Itoh T."/>
        </authorList>
    </citation>
    <scope>NUCLEOTIDE SEQUENCE [LARGE SCALE GENOMIC DNA]</scope>
    <source>
        <strain evidence="3">cv. Nipponbare</strain>
    </source>
</reference>
<dbReference type="PaxDb" id="39947-A0A0N7KI94"/>
<accession>A0A0N7KI94</accession>
<feature type="compositionally biased region" description="Basic and acidic residues" evidence="1">
    <location>
        <begin position="351"/>
        <end position="389"/>
    </location>
</feature>
<evidence type="ECO:0000313" key="2">
    <source>
        <dbReference type="EMBL" id="BAS86985.1"/>
    </source>
</evidence>
<feature type="compositionally biased region" description="Pro residues" evidence="1">
    <location>
        <begin position="223"/>
        <end position="235"/>
    </location>
</feature>
<proteinExistence type="predicted"/>
<dbReference type="FunCoup" id="A0A0N7KI94">
    <property type="interactions" value="126"/>
</dbReference>
<name>A0A0N7KI94_ORYSJ</name>
<feature type="compositionally biased region" description="Pro residues" evidence="1">
    <location>
        <begin position="245"/>
        <end position="259"/>
    </location>
</feature>
<dbReference type="Proteomes" id="UP000059680">
    <property type="component" value="Chromosome 3"/>
</dbReference>